<keyword evidence="2" id="KW-1185">Reference proteome</keyword>
<comment type="caution">
    <text evidence="1">The sequence shown here is derived from an EMBL/GenBank/DDBJ whole genome shotgun (WGS) entry which is preliminary data.</text>
</comment>
<organism evidence="1">
    <name type="scientific">Salvia splendens</name>
    <name type="common">Scarlet sage</name>
    <dbReference type="NCBI Taxonomy" id="180675"/>
    <lineage>
        <taxon>Eukaryota</taxon>
        <taxon>Viridiplantae</taxon>
        <taxon>Streptophyta</taxon>
        <taxon>Embryophyta</taxon>
        <taxon>Tracheophyta</taxon>
        <taxon>Spermatophyta</taxon>
        <taxon>Magnoliopsida</taxon>
        <taxon>eudicotyledons</taxon>
        <taxon>Gunneridae</taxon>
        <taxon>Pentapetalae</taxon>
        <taxon>asterids</taxon>
        <taxon>lamiids</taxon>
        <taxon>Lamiales</taxon>
        <taxon>Lamiaceae</taxon>
        <taxon>Nepetoideae</taxon>
        <taxon>Mentheae</taxon>
        <taxon>Salviinae</taxon>
        <taxon>Salvia</taxon>
        <taxon>Salvia subgen. Calosphace</taxon>
        <taxon>core Calosphace</taxon>
    </lineage>
</organism>
<dbReference type="Proteomes" id="UP000298416">
    <property type="component" value="Unassembled WGS sequence"/>
</dbReference>
<dbReference type="AlphaFoldDB" id="A0A8X8XDP9"/>
<reference evidence="1" key="2">
    <citation type="submission" date="2020-08" db="EMBL/GenBank/DDBJ databases">
        <title>Plant Genome Project.</title>
        <authorList>
            <person name="Zhang R.-G."/>
        </authorList>
    </citation>
    <scope>NUCLEOTIDE SEQUENCE</scope>
    <source>
        <strain evidence="1">Huo1</strain>
        <tissue evidence="1">Leaf</tissue>
    </source>
</reference>
<protein>
    <submittedName>
        <fullName evidence="1">Uncharacterized protein</fullName>
    </submittedName>
</protein>
<accession>A0A8X8XDP9</accession>
<evidence type="ECO:0000313" key="2">
    <source>
        <dbReference type="Proteomes" id="UP000298416"/>
    </source>
</evidence>
<dbReference type="EMBL" id="PNBA02000010">
    <property type="protein sequence ID" value="KAG6411548.1"/>
    <property type="molecule type" value="Genomic_DNA"/>
</dbReference>
<evidence type="ECO:0000313" key="1">
    <source>
        <dbReference type="EMBL" id="KAG6411548.1"/>
    </source>
</evidence>
<proteinExistence type="predicted"/>
<reference evidence="1" key="1">
    <citation type="submission" date="2018-01" db="EMBL/GenBank/DDBJ databases">
        <authorList>
            <person name="Mao J.F."/>
        </authorList>
    </citation>
    <scope>NUCLEOTIDE SEQUENCE</scope>
    <source>
        <strain evidence="1">Huo1</strain>
        <tissue evidence="1">Leaf</tissue>
    </source>
</reference>
<gene>
    <name evidence="1" type="ORF">SASPL_129631</name>
</gene>
<name>A0A8X8XDP9_SALSN</name>
<sequence>MFCRNRTLNLRKKASLMVELDARDERIQVLERIVEKLESEDLAEEEMQRCFDENEMNDESSSALDFAMSLSSCSDCFSDLLCGEASSSIISSGGGYFSLEYSSNFDSQASDAAEYISGLLENERDLAGISICCAVDEPIDASVRALSSSEIINQSDPRSPQKRAGWSRAFPQKNKLMEEFYGVEAPQEVDVQPPEVVSTKGCGSRLPSRVEKALKLKSKSLRQCKKCQEWGHHDSRNCDKFKEKEKLRSRRNSDV</sequence>